<evidence type="ECO:0000313" key="3">
    <source>
        <dbReference type="EMBL" id="CEF67035.1"/>
    </source>
</evidence>
<evidence type="ECO:0000256" key="1">
    <source>
        <dbReference type="SAM" id="MobiDB-lite"/>
    </source>
</evidence>
<feature type="region of interest" description="Disordered" evidence="1">
    <location>
        <begin position="84"/>
        <end position="110"/>
    </location>
</feature>
<proteinExistence type="predicted"/>
<accession>A0A090LHP4</accession>
<evidence type="ECO:0000256" key="2">
    <source>
        <dbReference type="SAM" id="SignalP"/>
    </source>
</evidence>
<sequence length="233" mass="26739">MYLLCILLSIIFFSTPTCNSKKKKINLNYEEENENFLNCGKKQSKFGNKDCKVNEDSKENNNVVKVQNDKNKCENGLVKNNLNKSNQCTLPNQNNNDIKTNVNKKDKKNEKLSKKNPLLASIKSMKDKFTIKDGTKNESTIFKSEKKVKKISGGNDKTKNENIDKTQITEATSDFEDSQKLFDDRVKLVKDEIDKEENKQNALKNNNNKFFIEENIEVWACNSLSNSSSVIKF</sequence>
<dbReference type="AlphaFoldDB" id="A0A090LHP4"/>
<dbReference type="GeneID" id="36379400"/>
<keyword evidence="4" id="KW-1185">Reference proteome</keyword>
<reference evidence="5" key="2">
    <citation type="submission" date="2020-12" db="UniProtKB">
        <authorList>
            <consortium name="WormBaseParasite"/>
        </authorList>
    </citation>
    <scope>IDENTIFICATION</scope>
</reference>
<dbReference type="Proteomes" id="UP000035682">
    <property type="component" value="Unplaced"/>
</dbReference>
<gene>
    <name evidence="3 5 6" type="ORF">SRAE_2000170000</name>
</gene>
<keyword evidence="2" id="KW-0732">Signal</keyword>
<organism evidence="3">
    <name type="scientific">Strongyloides ratti</name>
    <name type="common">Parasitic roundworm</name>
    <dbReference type="NCBI Taxonomy" id="34506"/>
    <lineage>
        <taxon>Eukaryota</taxon>
        <taxon>Metazoa</taxon>
        <taxon>Ecdysozoa</taxon>
        <taxon>Nematoda</taxon>
        <taxon>Chromadorea</taxon>
        <taxon>Rhabditida</taxon>
        <taxon>Tylenchina</taxon>
        <taxon>Panagrolaimomorpha</taxon>
        <taxon>Strongyloidoidea</taxon>
        <taxon>Strongyloididae</taxon>
        <taxon>Strongyloides</taxon>
    </lineage>
</organism>
<dbReference type="RefSeq" id="XP_024506235.1">
    <property type="nucleotide sequence ID" value="XM_024652682.1"/>
</dbReference>
<feature type="signal peptide" evidence="2">
    <location>
        <begin position="1"/>
        <end position="20"/>
    </location>
</feature>
<dbReference type="EMBL" id="LN609529">
    <property type="protein sequence ID" value="CEF67035.1"/>
    <property type="molecule type" value="Genomic_DNA"/>
</dbReference>
<evidence type="ECO:0000313" key="5">
    <source>
        <dbReference type="WBParaSite" id="SRAE_2000170000.1"/>
    </source>
</evidence>
<protein>
    <submittedName>
        <fullName evidence="3 5">Uncharacterized protein</fullName>
    </submittedName>
</protein>
<evidence type="ECO:0000313" key="4">
    <source>
        <dbReference type="Proteomes" id="UP000035682"/>
    </source>
</evidence>
<reference evidence="3 4" key="1">
    <citation type="submission" date="2014-09" db="EMBL/GenBank/DDBJ databases">
        <authorList>
            <person name="Martin A.A."/>
        </authorList>
    </citation>
    <scope>NUCLEOTIDE SEQUENCE</scope>
    <source>
        <strain evidence="4">ED321</strain>
        <strain evidence="3">ED321 Heterogonic</strain>
    </source>
</reference>
<feature type="compositionally biased region" description="Low complexity" evidence="1">
    <location>
        <begin position="92"/>
        <end position="101"/>
    </location>
</feature>
<dbReference type="WBParaSite" id="SRAE_2000170000.1">
    <property type="protein sequence ID" value="SRAE_2000170000.1"/>
    <property type="gene ID" value="WBGene00261906"/>
</dbReference>
<evidence type="ECO:0000313" key="6">
    <source>
        <dbReference type="WormBase" id="SRAE_2000170000"/>
    </source>
</evidence>
<dbReference type="WormBase" id="SRAE_2000170000">
    <property type="protein sequence ID" value="SRP04168"/>
    <property type="gene ID" value="WBGene00261906"/>
</dbReference>
<name>A0A090LHP4_STRRB</name>
<feature type="chain" id="PRO_5015030772" evidence="2">
    <location>
        <begin position="21"/>
        <end position="233"/>
    </location>
</feature>
<dbReference type="CTD" id="36379400"/>